<dbReference type="AlphaFoldDB" id="A0A1H0RA52"/>
<dbReference type="PANTHER" id="PTHR33744:SF1">
    <property type="entry name" value="DNA-BINDING TRANSCRIPTIONAL ACTIVATOR ADER"/>
    <property type="match status" value="1"/>
</dbReference>
<dbReference type="InterPro" id="IPR025736">
    <property type="entry name" value="PucR_C-HTH_dom"/>
</dbReference>
<dbReference type="PANTHER" id="PTHR33744">
    <property type="entry name" value="CARBOHYDRATE DIACID REGULATOR"/>
    <property type="match status" value="1"/>
</dbReference>
<dbReference type="Pfam" id="PF17853">
    <property type="entry name" value="GGDEF_2"/>
    <property type="match status" value="1"/>
</dbReference>
<protein>
    <submittedName>
        <fullName evidence="4">Sugar diacid utilization regulator</fullName>
    </submittedName>
</protein>
<dbReference type="InterPro" id="IPR041522">
    <property type="entry name" value="CdaR_GGDEF"/>
</dbReference>
<name>A0A1H0RA52_SELRU</name>
<dbReference type="InterPro" id="IPR051448">
    <property type="entry name" value="CdaR-like_regulators"/>
</dbReference>
<comment type="similarity">
    <text evidence="1">Belongs to the CdaR family.</text>
</comment>
<evidence type="ECO:0000259" key="3">
    <source>
        <dbReference type="Pfam" id="PF17853"/>
    </source>
</evidence>
<dbReference type="Pfam" id="PF13556">
    <property type="entry name" value="HTH_30"/>
    <property type="match status" value="1"/>
</dbReference>
<organism evidence="4 5">
    <name type="scientific">Selenomonas ruminantium</name>
    <dbReference type="NCBI Taxonomy" id="971"/>
    <lineage>
        <taxon>Bacteria</taxon>
        <taxon>Bacillati</taxon>
        <taxon>Bacillota</taxon>
        <taxon>Negativicutes</taxon>
        <taxon>Selenomonadales</taxon>
        <taxon>Selenomonadaceae</taxon>
        <taxon>Selenomonas</taxon>
    </lineage>
</organism>
<gene>
    <name evidence="4" type="ORF">SAMN05216366_11138</name>
</gene>
<evidence type="ECO:0000256" key="1">
    <source>
        <dbReference type="ARBA" id="ARBA00006754"/>
    </source>
</evidence>
<dbReference type="InterPro" id="IPR042070">
    <property type="entry name" value="PucR_C-HTH_sf"/>
</dbReference>
<reference evidence="4 5" key="1">
    <citation type="submission" date="2016-10" db="EMBL/GenBank/DDBJ databases">
        <authorList>
            <person name="de Groot N.N."/>
        </authorList>
    </citation>
    <scope>NUCLEOTIDE SEQUENCE [LARGE SCALE GENOMIC DNA]</scope>
    <source>
        <strain evidence="4 5">S137</strain>
    </source>
</reference>
<dbReference type="RefSeq" id="WP_074572057.1">
    <property type="nucleotide sequence ID" value="NZ_FNJQ01000011.1"/>
</dbReference>
<proteinExistence type="inferred from homology"/>
<dbReference type="OrthoDB" id="9792148at2"/>
<accession>A0A1H0RA52</accession>
<dbReference type="EMBL" id="FNJQ01000011">
    <property type="protein sequence ID" value="SDP26315.1"/>
    <property type="molecule type" value="Genomic_DNA"/>
</dbReference>
<sequence length="391" mass="45011">MEKDKEELWQAEDIAGKLRVVHGYTGLEMVLLDRLGDLRGATPGVREESLSLLRRKRQALQQQDFAPFTGLTVRPLVQNKQLWGWLAADCPQADMTENAYCLFLELSLQLTFLLWHEGEINAMVRRHREQFLYDVLYHNFASSDEVIEMGKNWNMRLDRPHHVVVVEFDRPLQGDKQEILLAELDKEWTRVLSARFVQPILMLLRMQLVILFEESRTPPRSQSELAEIMTGAMAQIKQAFPAIPPFSVGIGRLHYSVAEICRSFQEARQALSLGRFRQPENGITCYEDLGVLKLLSHIRTEELDDFAQETLGTLMAYDSQNGTELLHTLEIYFQEGESLSQAAEKLFIHANTMRNRLKKVETVMGVSLNRADLLCRLYVACQALRIVRHTL</sequence>
<feature type="domain" description="PucR C-terminal helix-turn-helix" evidence="2">
    <location>
        <begin position="325"/>
        <end position="383"/>
    </location>
</feature>
<evidence type="ECO:0000313" key="4">
    <source>
        <dbReference type="EMBL" id="SDP26315.1"/>
    </source>
</evidence>
<evidence type="ECO:0000259" key="2">
    <source>
        <dbReference type="Pfam" id="PF13556"/>
    </source>
</evidence>
<evidence type="ECO:0000313" key="5">
    <source>
        <dbReference type="Proteomes" id="UP000182412"/>
    </source>
</evidence>
<dbReference type="Gene3D" id="1.10.10.2840">
    <property type="entry name" value="PucR C-terminal helix-turn-helix domain"/>
    <property type="match status" value="1"/>
</dbReference>
<dbReference type="Proteomes" id="UP000182412">
    <property type="component" value="Unassembled WGS sequence"/>
</dbReference>
<feature type="domain" description="CdaR GGDEF-like" evidence="3">
    <location>
        <begin position="142"/>
        <end position="272"/>
    </location>
</feature>